<feature type="compositionally biased region" description="Polar residues" evidence="1">
    <location>
        <begin position="61"/>
        <end position="71"/>
    </location>
</feature>
<evidence type="ECO:0000313" key="4">
    <source>
        <dbReference type="Proteomes" id="UP000886874"/>
    </source>
</evidence>
<dbReference type="Proteomes" id="UP000886874">
    <property type="component" value="Unassembled WGS sequence"/>
</dbReference>
<dbReference type="AlphaFoldDB" id="A0A9D0Z4K9"/>
<organism evidence="3 4">
    <name type="scientific">Candidatus Avoscillospira stercorigallinarum</name>
    <dbReference type="NCBI Taxonomy" id="2840708"/>
    <lineage>
        <taxon>Bacteria</taxon>
        <taxon>Bacillati</taxon>
        <taxon>Bacillota</taxon>
        <taxon>Clostridia</taxon>
        <taxon>Eubacteriales</taxon>
        <taxon>Oscillospiraceae</taxon>
        <taxon>Oscillospiraceae incertae sedis</taxon>
        <taxon>Candidatus Avoscillospira</taxon>
    </lineage>
</organism>
<evidence type="ECO:0000256" key="2">
    <source>
        <dbReference type="SAM" id="Phobius"/>
    </source>
</evidence>
<feature type="compositionally biased region" description="Acidic residues" evidence="1">
    <location>
        <begin position="82"/>
        <end position="98"/>
    </location>
</feature>
<accession>A0A9D0Z4K9</accession>
<keyword evidence="2" id="KW-0812">Transmembrane</keyword>
<gene>
    <name evidence="3" type="ORF">IAA67_01595</name>
</gene>
<evidence type="ECO:0000313" key="3">
    <source>
        <dbReference type="EMBL" id="HIQ69012.1"/>
    </source>
</evidence>
<reference evidence="3" key="2">
    <citation type="journal article" date="2021" name="PeerJ">
        <title>Extensive microbial diversity within the chicken gut microbiome revealed by metagenomics and culture.</title>
        <authorList>
            <person name="Gilroy R."/>
            <person name="Ravi A."/>
            <person name="Getino M."/>
            <person name="Pursley I."/>
            <person name="Horton D.L."/>
            <person name="Alikhan N.F."/>
            <person name="Baker D."/>
            <person name="Gharbi K."/>
            <person name="Hall N."/>
            <person name="Watson M."/>
            <person name="Adriaenssens E.M."/>
            <person name="Foster-Nyarko E."/>
            <person name="Jarju S."/>
            <person name="Secka A."/>
            <person name="Antonio M."/>
            <person name="Oren A."/>
            <person name="Chaudhuri R.R."/>
            <person name="La Ragione R."/>
            <person name="Hildebrand F."/>
            <person name="Pallen M.J."/>
        </authorList>
    </citation>
    <scope>NUCLEOTIDE SEQUENCE</scope>
    <source>
        <strain evidence="3">ChiSjej2B20-13462</strain>
    </source>
</reference>
<sequence length="329" mass="36727">MDRRERFLDAIGEVGSDLIFDAETKRFAPGPLRRWGGLAAALVLAAGLTVLALPWLQTDSTPQEAASSDTATEAPPPSEQDIVSETETVDTVEPEAELSDTQPDFAADSAQDEDELVSTGPEQYTSWTLNLPSYDDAKELWESGRAQQLLTNFVTTLESGCGNPWDPMLNFTDGSELEDLDLIRFFRLMLNQQKGNGWYSGPSYEDRWFEAQTGLAPASPYAELGGWYDVPVSEIQSILSYWLTSYDLDPAELEDVMAEENTVRFDTLAPPEQEVPLLLEDATFFDDMQMMILRVARCTDDSLTVTAAVRYYCLIFDGGLVRYESIWTE</sequence>
<reference evidence="3" key="1">
    <citation type="submission" date="2020-10" db="EMBL/GenBank/DDBJ databases">
        <authorList>
            <person name="Gilroy R."/>
        </authorList>
    </citation>
    <scope>NUCLEOTIDE SEQUENCE</scope>
    <source>
        <strain evidence="3">ChiSjej2B20-13462</strain>
    </source>
</reference>
<dbReference type="EMBL" id="DVFN01000019">
    <property type="protein sequence ID" value="HIQ69012.1"/>
    <property type="molecule type" value="Genomic_DNA"/>
</dbReference>
<feature type="transmembrane region" description="Helical" evidence="2">
    <location>
        <begin position="35"/>
        <end position="56"/>
    </location>
</feature>
<feature type="region of interest" description="Disordered" evidence="1">
    <location>
        <begin position="61"/>
        <end position="121"/>
    </location>
</feature>
<keyword evidence="2" id="KW-0472">Membrane</keyword>
<evidence type="ECO:0000256" key="1">
    <source>
        <dbReference type="SAM" id="MobiDB-lite"/>
    </source>
</evidence>
<proteinExistence type="predicted"/>
<keyword evidence="2" id="KW-1133">Transmembrane helix</keyword>
<comment type="caution">
    <text evidence="3">The sequence shown here is derived from an EMBL/GenBank/DDBJ whole genome shotgun (WGS) entry which is preliminary data.</text>
</comment>
<protein>
    <submittedName>
        <fullName evidence="3">Uncharacterized protein</fullName>
    </submittedName>
</protein>
<name>A0A9D0Z4K9_9FIRM</name>